<keyword evidence="1" id="KW-0472">Membrane</keyword>
<dbReference type="EMBL" id="SJPU01000002">
    <property type="protein sequence ID" value="TWU16830.1"/>
    <property type="molecule type" value="Genomic_DNA"/>
</dbReference>
<feature type="transmembrane region" description="Helical" evidence="1">
    <location>
        <begin position="17"/>
        <end position="38"/>
    </location>
</feature>
<feature type="transmembrane region" description="Helical" evidence="1">
    <location>
        <begin position="491"/>
        <end position="510"/>
    </location>
</feature>
<comment type="caution">
    <text evidence="2">The sequence shown here is derived from an EMBL/GenBank/DDBJ whole genome shotgun (WGS) entry which is preliminary data.</text>
</comment>
<feature type="transmembrane region" description="Helical" evidence="1">
    <location>
        <begin position="130"/>
        <end position="152"/>
    </location>
</feature>
<feature type="transmembrane region" description="Helical" evidence="1">
    <location>
        <begin position="516"/>
        <end position="541"/>
    </location>
</feature>
<evidence type="ECO:0000313" key="3">
    <source>
        <dbReference type="Proteomes" id="UP000319908"/>
    </source>
</evidence>
<reference evidence="2 3" key="1">
    <citation type="journal article" date="2020" name="Antonie Van Leeuwenhoek">
        <title>Rhodopirellula heiligendammensis sp. nov., Rhodopirellula pilleata sp. nov., and Rhodopirellula solitaria sp. nov. isolated from natural or artificial marine surfaces in Northern Germany and California, USA, and emended description of the genus Rhodopirellula.</title>
        <authorList>
            <person name="Kallscheuer N."/>
            <person name="Wiegand S."/>
            <person name="Jogler M."/>
            <person name="Boedeker C."/>
            <person name="Peeters S.H."/>
            <person name="Rast P."/>
            <person name="Heuer A."/>
            <person name="Jetten M.S.M."/>
            <person name="Rohde M."/>
            <person name="Jogler C."/>
        </authorList>
    </citation>
    <scope>NUCLEOTIDE SEQUENCE [LARGE SCALE GENOMIC DNA]</scope>
    <source>
        <strain evidence="2 3">Poly21</strain>
    </source>
</reference>
<sequence>MNEIHALTMYVWTRYRIFLLILVPVLVLSAIATPLLMVSGAPQWLSGTVVGGGYLAVLIALIGSIVLFGFSRQASLLDPRSNYDEWLMRLPISNWKLAIIPAGLMTCWIMTIWTCTVIVIRLLGGLHIPILTQSLGMSACAIFGCSLVWMPFHTGWLRIALVIVCLPLLCFVGLGAIVVSIESPTWTPWAVAGIVSCYIASLAFAFYSVKFARMSRFQQTTLDPAVAASQPAAASVVRSFAGWPDALKWYDGRRSQVSKLRQFLAISPIVVILIWVVPLSAASAIITLVFVAAILGGVVLARIEPTVWGARSSLPSYLIVSPLPSRTMAFVRLRAYATEYIGLMFVMTLLCLSCFVWQSNRETASQWWSSFAAADAAPLTPLRIIAALYLAILVTMLGSSLRHVCVQLRGRQMIVVLLMVACCVALISPLLGFLGWFLQQRDWAYVSSVAEDWFQRTYQLFYVAIVTKLIFNSGVVWVASKCMFSWREISAVLVGWSSVVVACSLIWYALWPLGGIQFVTVLMATLLAIPLSVWFAGPLAVQANRHFRVAR</sequence>
<feature type="transmembrane region" description="Helical" evidence="1">
    <location>
        <begin position="187"/>
        <end position="209"/>
    </location>
</feature>
<feature type="transmembrane region" description="Helical" evidence="1">
    <location>
        <begin position="413"/>
        <end position="438"/>
    </location>
</feature>
<feature type="transmembrane region" description="Helical" evidence="1">
    <location>
        <begin position="458"/>
        <end position="479"/>
    </location>
</feature>
<feature type="transmembrane region" description="Helical" evidence="1">
    <location>
        <begin position="44"/>
        <end position="70"/>
    </location>
</feature>
<dbReference type="OrthoDB" id="247969at2"/>
<feature type="transmembrane region" description="Helical" evidence="1">
    <location>
        <begin position="340"/>
        <end position="360"/>
    </location>
</feature>
<keyword evidence="1" id="KW-0812">Transmembrane</keyword>
<dbReference type="Proteomes" id="UP000319908">
    <property type="component" value="Unassembled WGS sequence"/>
</dbReference>
<keyword evidence="3" id="KW-1185">Reference proteome</keyword>
<organism evidence="2 3">
    <name type="scientific">Allorhodopirellula heiligendammensis</name>
    <dbReference type="NCBI Taxonomy" id="2714739"/>
    <lineage>
        <taxon>Bacteria</taxon>
        <taxon>Pseudomonadati</taxon>
        <taxon>Planctomycetota</taxon>
        <taxon>Planctomycetia</taxon>
        <taxon>Pirellulales</taxon>
        <taxon>Pirellulaceae</taxon>
        <taxon>Allorhodopirellula</taxon>
    </lineage>
</organism>
<gene>
    <name evidence="2" type="ORF">Poly21_40370</name>
</gene>
<accession>A0A5C6BX04</accession>
<evidence type="ECO:0000256" key="1">
    <source>
        <dbReference type="SAM" id="Phobius"/>
    </source>
</evidence>
<feature type="transmembrane region" description="Helical" evidence="1">
    <location>
        <begin position="260"/>
        <end position="278"/>
    </location>
</feature>
<feature type="transmembrane region" description="Helical" evidence="1">
    <location>
        <begin position="380"/>
        <end position="401"/>
    </location>
</feature>
<dbReference type="AlphaFoldDB" id="A0A5C6BX04"/>
<keyword evidence="1" id="KW-1133">Transmembrane helix</keyword>
<dbReference type="RefSeq" id="WP_146408383.1">
    <property type="nucleotide sequence ID" value="NZ_SJPU01000002.1"/>
</dbReference>
<evidence type="ECO:0000313" key="2">
    <source>
        <dbReference type="EMBL" id="TWU16830.1"/>
    </source>
</evidence>
<feature type="transmembrane region" description="Helical" evidence="1">
    <location>
        <begin position="284"/>
        <end position="303"/>
    </location>
</feature>
<feature type="transmembrane region" description="Helical" evidence="1">
    <location>
        <begin position="159"/>
        <end position="181"/>
    </location>
</feature>
<proteinExistence type="predicted"/>
<protein>
    <submittedName>
        <fullName evidence="2">Uncharacterized protein</fullName>
    </submittedName>
</protein>
<feature type="transmembrane region" description="Helical" evidence="1">
    <location>
        <begin position="97"/>
        <end position="124"/>
    </location>
</feature>
<name>A0A5C6BX04_9BACT</name>